<dbReference type="KEGG" id="pbf:CFX0092_A3320"/>
<dbReference type="EMBL" id="LN890655">
    <property type="protein sequence ID" value="CUS05198.2"/>
    <property type="molecule type" value="Genomic_DNA"/>
</dbReference>
<dbReference type="OrthoDB" id="9800707at2"/>
<protein>
    <recommendedName>
        <fullName evidence="3">DUF2281 domain-containing protein</fullName>
    </recommendedName>
</protein>
<evidence type="ECO:0008006" key="3">
    <source>
        <dbReference type="Google" id="ProtNLM"/>
    </source>
</evidence>
<name>A0A160T7A7_9CHLR</name>
<proteinExistence type="predicted"/>
<evidence type="ECO:0000313" key="1">
    <source>
        <dbReference type="EMBL" id="CUS05198.2"/>
    </source>
</evidence>
<evidence type="ECO:0000313" key="2">
    <source>
        <dbReference type="Proteomes" id="UP000215027"/>
    </source>
</evidence>
<sequence length="105" mass="11834">MDSDLATNRDYEQAIVEIVRVLPPSRAEQLFDFARFLEAQILSEELLLEESSGELEADNARWDALLESDEGQLILENLAHEALVEHRAGRTKPMISNSEGRLAPE</sequence>
<organism evidence="1 2">
    <name type="scientific">Candidatus Promineifilum breve</name>
    <dbReference type="NCBI Taxonomy" id="1806508"/>
    <lineage>
        <taxon>Bacteria</taxon>
        <taxon>Bacillati</taxon>
        <taxon>Chloroflexota</taxon>
        <taxon>Ardenticatenia</taxon>
        <taxon>Candidatus Promineifilales</taxon>
        <taxon>Candidatus Promineifilaceae</taxon>
        <taxon>Candidatus Promineifilum</taxon>
    </lineage>
</organism>
<gene>
    <name evidence="1" type="ORF">CFX0092_A3320</name>
</gene>
<accession>A0A160T7A7</accession>
<dbReference type="RefSeq" id="WP_095044441.1">
    <property type="nucleotide sequence ID" value="NZ_LN890655.1"/>
</dbReference>
<reference evidence="1" key="1">
    <citation type="submission" date="2016-01" db="EMBL/GenBank/DDBJ databases">
        <authorList>
            <person name="Mcilroy J.S."/>
            <person name="Karst M S."/>
            <person name="Albertsen M."/>
        </authorList>
    </citation>
    <scope>NUCLEOTIDE SEQUENCE</scope>
    <source>
        <strain evidence="1">Cfx-K</strain>
    </source>
</reference>
<dbReference type="AlphaFoldDB" id="A0A160T7A7"/>
<dbReference type="Proteomes" id="UP000215027">
    <property type="component" value="Chromosome I"/>
</dbReference>
<keyword evidence="2" id="KW-1185">Reference proteome</keyword>